<protein>
    <submittedName>
        <fullName evidence="1">Uncharacterized protein</fullName>
    </submittedName>
</protein>
<dbReference type="RefSeq" id="WP_281393455.1">
    <property type="nucleotide sequence ID" value="NZ_BAAAWY010000068.1"/>
</dbReference>
<gene>
    <name evidence="1" type="ORF">BJ998_007866</name>
</gene>
<sequence>MAFAHEICVHTKDRWVRRPFVLADWQREEIVAPLFGEVRWDEE</sequence>
<proteinExistence type="predicted"/>
<keyword evidence="2" id="KW-1185">Reference proteome</keyword>
<dbReference type="Proteomes" id="UP000585638">
    <property type="component" value="Unassembled WGS sequence"/>
</dbReference>
<evidence type="ECO:0000313" key="2">
    <source>
        <dbReference type="Proteomes" id="UP000585638"/>
    </source>
</evidence>
<organism evidence="1 2">
    <name type="scientific">Kutzneria kofuensis</name>
    <dbReference type="NCBI Taxonomy" id="103725"/>
    <lineage>
        <taxon>Bacteria</taxon>
        <taxon>Bacillati</taxon>
        <taxon>Actinomycetota</taxon>
        <taxon>Actinomycetes</taxon>
        <taxon>Pseudonocardiales</taxon>
        <taxon>Pseudonocardiaceae</taxon>
        <taxon>Kutzneria</taxon>
    </lineage>
</organism>
<accession>A0A7W9KQ27</accession>
<reference evidence="1 2" key="1">
    <citation type="submission" date="2020-08" db="EMBL/GenBank/DDBJ databases">
        <title>Sequencing the genomes of 1000 actinobacteria strains.</title>
        <authorList>
            <person name="Klenk H.-P."/>
        </authorList>
    </citation>
    <scope>NUCLEOTIDE SEQUENCE [LARGE SCALE GENOMIC DNA]</scope>
    <source>
        <strain evidence="1 2">DSM 43851</strain>
    </source>
</reference>
<dbReference type="EMBL" id="JACHIR010000001">
    <property type="protein sequence ID" value="MBB5896670.1"/>
    <property type="molecule type" value="Genomic_DNA"/>
</dbReference>
<dbReference type="AlphaFoldDB" id="A0A7W9KQ27"/>
<evidence type="ECO:0000313" key="1">
    <source>
        <dbReference type="EMBL" id="MBB5896670.1"/>
    </source>
</evidence>
<comment type="caution">
    <text evidence="1">The sequence shown here is derived from an EMBL/GenBank/DDBJ whole genome shotgun (WGS) entry which is preliminary data.</text>
</comment>
<name>A0A7W9KQ27_9PSEU</name>